<dbReference type="AlphaFoldDB" id="A0A4P9VQJ9"/>
<organism evidence="3 4">
    <name type="scientific">Zooshikella ganghwensis</name>
    <dbReference type="NCBI Taxonomy" id="202772"/>
    <lineage>
        <taxon>Bacteria</taxon>
        <taxon>Pseudomonadati</taxon>
        <taxon>Pseudomonadota</taxon>
        <taxon>Gammaproteobacteria</taxon>
        <taxon>Oceanospirillales</taxon>
        <taxon>Zooshikellaceae</taxon>
        <taxon>Zooshikella</taxon>
    </lineage>
</organism>
<evidence type="ECO:0000313" key="3">
    <source>
        <dbReference type="EMBL" id="RDH44847.1"/>
    </source>
</evidence>
<comment type="caution">
    <text evidence="3">The sequence shown here is derived from an EMBL/GenBank/DDBJ whole genome shotgun (WGS) entry which is preliminary data.</text>
</comment>
<proteinExistence type="predicted"/>
<gene>
    <name evidence="3" type="ORF">B9G39_16180</name>
</gene>
<dbReference type="EMBL" id="NDXW01000001">
    <property type="protein sequence ID" value="RDH44847.1"/>
    <property type="molecule type" value="Genomic_DNA"/>
</dbReference>
<accession>A0A4P9VQJ9</accession>
<protein>
    <submittedName>
        <fullName evidence="3">Uncharacterized protein</fullName>
    </submittedName>
</protein>
<name>A0A4P9VQJ9_9GAMM</name>
<feature type="region of interest" description="Disordered" evidence="2">
    <location>
        <begin position="43"/>
        <end position="63"/>
    </location>
</feature>
<dbReference type="Proteomes" id="UP000257039">
    <property type="component" value="Unassembled WGS sequence"/>
</dbReference>
<dbReference type="RefSeq" id="WP_094787913.1">
    <property type="nucleotide sequence ID" value="NZ_NDXW01000001.1"/>
</dbReference>
<feature type="coiled-coil region" evidence="1">
    <location>
        <begin position="139"/>
        <end position="177"/>
    </location>
</feature>
<sequence>MNKKVSIVVAFVILLLAIGIYLNSMSSAVNNNQKRVVVTDAEKMKSDDAGKPRDEVSVADKTIDSDQQGARVSSLIIYGYDINQPISELDRKQIKTQIEDLEHAVEYNDLIGRINNGMASPEEAEQSAKVFARLSKLRMAEVQYMIEDLDQDFAAYEEEHKERLEAYRAKKKTEQTESDEITALDILE</sequence>
<keyword evidence="4" id="KW-1185">Reference proteome</keyword>
<reference evidence="3 4" key="1">
    <citation type="submission" date="2017-04" db="EMBL/GenBank/DDBJ databases">
        <title>Draft genome sequence of Zooshikella ganghwensis VG4 isolated from Red Sea sediments.</title>
        <authorList>
            <person name="Rehman Z."/>
            <person name="Alam I."/>
            <person name="Kamau A."/>
            <person name="Bajic V."/>
            <person name="Leiknes T."/>
        </authorList>
    </citation>
    <scope>NUCLEOTIDE SEQUENCE [LARGE SCALE GENOMIC DNA]</scope>
    <source>
        <strain evidence="3 4">VG4</strain>
    </source>
</reference>
<evidence type="ECO:0000256" key="2">
    <source>
        <dbReference type="SAM" id="MobiDB-lite"/>
    </source>
</evidence>
<keyword evidence="1" id="KW-0175">Coiled coil</keyword>
<evidence type="ECO:0000256" key="1">
    <source>
        <dbReference type="SAM" id="Coils"/>
    </source>
</evidence>
<evidence type="ECO:0000313" key="4">
    <source>
        <dbReference type="Proteomes" id="UP000257039"/>
    </source>
</evidence>